<dbReference type="Proteomes" id="UP000000305">
    <property type="component" value="Unassembled WGS sequence"/>
</dbReference>
<name>E9HDZ0_DAPPU</name>
<evidence type="ECO:0000259" key="1">
    <source>
        <dbReference type="Pfam" id="PF13976"/>
    </source>
</evidence>
<feature type="domain" description="GAG-pre-integrase" evidence="1">
    <location>
        <begin position="10"/>
        <end position="68"/>
    </location>
</feature>
<reference evidence="2 3" key="1">
    <citation type="journal article" date="2011" name="Science">
        <title>The ecoresponsive genome of Daphnia pulex.</title>
        <authorList>
            <person name="Colbourne J.K."/>
            <person name="Pfrender M.E."/>
            <person name="Gilbert D."/>
            <person name="Thomas W.K."/>
            <person name="Tucker A."/>
            <person name="Oakley T.H."/>
            <person name="Tokishita S."/>
            <person name="Aerts A."/>
            <person name="Arnold G.J."/>
            <person name="Basu M.K."/>
            <person name="Bauer D.J."/>
            <person name="Caceres C.E."/>
            <person name="Carmel L."/>
            <person name="Casola C."/>
            <person name="Choi J.H."/>
            <person name="Detter J.C."/>
            <person name="Dong Q."/>
            <person name="Dusheyko S."/>
            <person name="Eads B.D."/>
            <person name="Frohlich T."/>
            <person name="Geiler-Samerotte K.A."/>
            <person name="Gerlach D."/>
            <person name="Hatcher P."/>
            <person name="Jogdeo S."/>
            <person name="Krijgsveld J."/>
            <person name="Kriventseva E.V."/>
            <person name="Kultz D."/>
            <person name="Laforsch C."/>
            <person name="Lindquist E."/>
            <person name="Lopez J."/>
            <person name="Manak J.R."/>
            <person name="Muller J."/>
            <person name="Pangilinan J."/>
            <person name="Patwardhan R.P."/>
            <person name="Pitluck S."/>
            <person name="Pritham E.J."/>
            <person name="Rechtsteiner A."/>
            <person name="Rho M."/>
            <person name="Rogozin I.B."/>
            <person name="Sakarya O."/>
            <person name="Salamov A."/>
            <person name="Schaack S."/>
            <person name="Shapiro H."/>
            <person name="Shiga Y."/>
            <person name="Skalitzky C."/>
            <person name="Smith Z."/>
            <person name="Souvorov A."/>
            <person name="Sung W."/>
            <person name="Tang Z."/>
            <person name="Tsuchiya D."/>
            <person name="Tu H."/>
            <person name="Vos H."/>
            <person name="Wang M."/>
            <person name="Wolf Y.I."/>
            <person name="Yamagata H."/>
            <person name="Yamada T."/>
            <person name="Ye Y."/>
            <person name="Shaw J.R."/>
            <person name="Andrews J."/>
            <person name="Crease T.J."/>
            <person name="Tang H."/>
            <person name="Lucas S.M."/>
            <person name="Robertson H.M."/>
            <person name="Bork P."/>
            <person name="Koonin E.V."/>
            <person name="Zdobnov E.M."/>
            <person name="Grigoriev I.V."/>
            <person name="Lynch M."/>
            <person name="Boore J.L."/>
        </authorList>
    </citation>
    <scope>NUCLEOTIDE SEQUENCE [LARGE SCALE GENOMIC DNA]</scope>
</reference>
<evidence type="ECO:0000313" key="3">
    <source>
        <dbReference type="Proteomes" id="UP000000305"/>
    </source>
</evidence>
<keyword evidence="3" id="KW-1185">Reference proteome</keyword>
<dbReference type="Pfam" id="PF13976">
    <property type="entry name" value="gag_pre-integrs"/>
    <property type="match status" value="1"/>
</dbReference>
<dbReference type="InParanoid" id="E9HDZ0"/>
<organism evidence="2 3">
    <name type="scientific">Daphnia pulex</name>
    <name type="common">Water flea</name>
    <dbReference type="NCBI Taxonomy" id="6669"/>
    <lineage>
        <taxon>Eukaryota</taxon>
        <taxon>Metazoa</taxon>
        <taxon>Ecdysozoa</taxon>
        <taxon>Arthropoda</taxon>
        <taxon>Crustacea</taxon>
        <taxon>Branchiopoda</taxon>
        <taxon>Diplostraca</taxon>
        <taxon>Cladocera</taxon>
        <taxon>Anomopoda</taxon>
        <taxon>Daphniidae</taxon>
        <taxon>Daphnia</taxon>
    </lineage>
</organism>
<dbReference type="OrthoDB" id="413361at2759"/>
<accession>E9HDZ0</accession>
<dbReference type="KEGG" id="dpx:DAPPUDRAFT_257646"/>
<evidence type="ECO:0000313" key="2">
    <source>
        <dbReference type="EMBL" id="EFX70048.1"/>
    </source>
</evidence>
<sequence length="80" mass="8989">MTGKRLGETLYQLDITSQEEKAEETNNEAKVASTNATTFAIWHERFAHVNYATMQRMIKLNAVTGLNVVGNTSPKEVLEF</sequence>
<gene>
    <name evidence="2" type="ORF">DAPPUDRAFT_257646</name>
</gene>
<dbReference type="HOGENOM" id="CLU_2592166_0_0_1"/>
<proteinExistence type="predicted"/>
<dbReference type="InterPro" id="IPR025724">
    <property type="entry name" value="GAG-pre-integrase_dom"/>
</dbReference>
<dbReference type="EMBL" id="GL732626">
    <property type="protein sequence ID" value="EFX70048.1"/>
    <property type="molecule type" value="Genomic_DNA"/>
</dbReference>
<dbReference type="AlphaFoldDB" id="E9HDZ0"/>
<protein>
    <recommendedName>
        <fullName evidence="1">GAG-pre-integrase domain-containing protein</fullName>
    </recommendedName>
</protein>